<dbReference type="EMBL" id="JABGBP010000215">
    <property type="protein sequence ID" value="NOL60433.1"/>
    <property type="molecule type" value="Genomic_DNA"/>
</dbReference>
<dbReference type="GeneID" id="31676706"/>
<dbReference type="STRING" id="74969.FAD_1207"/>
<reference evidence="2 4" key="1">
    <citation type="submission" date="2011-10" db="EMBL/GenBank/DDBJ databases">
        <title>Metabolic and evolutionary patterns in the extreme acidophile Ferroplasma acidiphilum.</title>
        <authorList>
            <person name="Golyshina O.V."/>
            <person name="Kozyavkin S.A."/>
            <person name="Tatusov R.L."/>
            <person name="Slesarev A.I."/>
            <person name="Golyshin P.N."/>
        </authorList>
    </citation>
    <scope>NUCLEOTIDE SEQUENCE [LARGE SCALE GENOMIC DNA]</scope>
    <source>
        <strain evidence="2">Berkeley</strain>
        <strain evidence="4">Y</strain>
    </source>
</reference>
<accession>A0A1V0N4L1</accession>
<evidence type="ECO:0000313" key="4">
    <source>
        <dbReference type="Proteomes" id="UP000192050"/>
    </source>
</evidence>
<gene>
    <name evidence="2" type="ORF">FAD_1207</name>
    <name evidence="3" type="ORF">HLB00_06250</name>
</gene>
<feature type="transmembrane region" description="Helical" evidence="1">
    <location>
        <begin position="12"/>
        <end position="31"/>
    </location>
</feature>
<feature type="transmembrane region" description="Helical" evidence="1">
    <location>
        <begin position="180"/>
        <end position="199"/>
    </location>
</feature>
<dbReference type="InterPro" id="IPR002798">
    <property type="entry name" value="SpoIIM-like"/>
</dbReference>
<evidence type="ECO:0000313" key="3">
    <source>
        <dbReference type="EMBL" id="NOL60433.1"/>
    </source>
</evidence>
<dbReference type="AlphaFoldDB" id="A0A1V0N4L1"/>
<dbReference type="Proteomes" id="UP000192050">
    <property type="component" value="Chromosome"/>
</dbReference>
<dbReference type="RefSeq" id="WP_081142607.1">
    <property type="nucleotide sequence ID" value="NZ_CP015363.1"/>
</dbReference>
<proteinExistence type="predicted"/>
<dbReference type="Proteomes" id="UP000546917">
    <property type="component" value="Unassembled WGS sequence"/>
</dbReference>
<feature type="transmembrane region" description="Helical" evidence="1">
    <location>
        <begin position="149"/>
        <end position="168"/>
    </location>
</feature>
<protein>
    <submittedName>
        <fullName evidence="3">Stage II sporulation protein M</fullName>
    </submittedName>
</protein>
<feature type="transmembrane region" description="Helical" evidence="1">
    <location>
        <begin position="119"/>
        <end position="137"/>
    </location>
</feature>
<feature type="transmembrane region" description="Helical" evidence="1">
    <location>
        <begin position="64"/>
        <end position="84"/>
    </location>
</feature>
<dbReference type="OrthoDB" id="42180at2157"/>
<sequence>MEIKMPRLRKIFLLSFIIELVGFAVISSLPIHDPALYASFKSEDSAIISKSFFPMWLSIFPHNLLIASIEFIPVVGILMFGFSIGSTASVIAVEGTSTKVSGLAIFTSLMILPHSWLELPAYAVAASTSIYILYYLVKGQMGKKYMKIIYMYIFVVIELAFAGAIETSEIILEESAHPLYSLYMWIPAVPIIIFLIWLYRHMDSDEYKHKKEIEKDEYDFSQF</sequence>
<evidence type="ECO:0000313" key="2">
    <source>
        <dbReference type="EMBL" id="ARD85080.1"/>
    </source>
</evidence>
<dbReference type="EMBL" id="CP015363">
    <property type="protein sequence ID" value="ARD85080.1"/>
    <property type="molecule type" value="Genomic_DNA"/>
</dbReference>
<reference evidence="3 5" key="2">
    <citation type="submission" date="2020-05" db="EMBL/GenBank/DDBJ databases">
        <authorList>
            <person name="Zhang R."/>
        </authorList>
    </citation>
    <scope>NUCLEOTIDE SEQUENCE [LARGE SCALE GENOMIC DNA]</scope>
    <source>
        <strain evidence="3 5">DSM 28986</strain>
    </source>
</reference>
<name>A0A1V0N4L1_9ARCH</name>
<organism evidence="2 4">
    <name type="scientific">Ferroplasma acidiphilum</name>
    <dbReference type="NCBI Taxonomy" id="74969"/>
    <lineage>
        <taxon>Archaea</taxon>
        <taxon>Methanobacteriati</taxon>
        <taxon>Thermoplasmatota</taxon>
        <taxon>Thermoplasmata</taxon>
        <taxon>Thermoplasmatales</taxon>
        <taxon>Ferroplasmaceae</taxon>
        <taxon>Ferroplasma</taxon>
    </lineage>
</organism>
<keyword evidence="1" id="KW-0812">Transmembrane</keyword>
<dbReference type="KEGG" id="fai:FAD_1207"/>
<dbReference type="Pfam" id="PF01944">
    <property type="entry name" value="SpoIIM"/>
    <property type="match status" value="1"/>
</dbReference>
<keyword evidence="4" id="KW-1185">Reference proteome</keyword>
<keyword evidence="1" id="KW-1133">Transmembrane helix</keyword>
<evidence type="ECO:0000313" key="5">
    <source>
        <dbReference type="Proteomes" id="UP000546917"/>
    </source>
</evidence>
<keyword evidence="1" id="KW-0472">Membrane</keyword>
<evidence type="ECO:0000256" key="1">
    <source>
        <dbReference type="SAM" id="Phobius"/>
    </source>
</evidence>